<dbReference type="AlphaFoldDB" id="A0A545VWM8"/>
<dbReference type="Pfam" id="PF01814">
    <property type="entry name" value="Hemerythrin"/>
    <property type="match status" value="1"/>
</dbReference>
<dbReference type="PANTHER" id="PTHR38048">
    <property type="entry name" value="EXPRESSED PROTEIN"/>
    <property type="match status" value="1"/>
</dbReference>
<name>A0A545VWM8_9HYPO</name>
<dbReference type="SUPFAM" id="SSF101447">
    <property type="entry name" value="Formin homology 2 domain (FH2 domain)"/>
    <property type="match status" value="1"/>
</dbReference>
<evidence type="ECO:0000313" key="4">
    <source>
        <dbReference type="Proteomes" id="UP000315783"/>
    </source>
</evidence>
<sequence length="244" mass="27775">MPPPPPPPPPPRSFIYLKTAASASRRRWPHIAPPGISQKFPYSQQSKQAIMTSTAADEPSPPTDAADSAAKPEEPETNKAPKLSDHDFKIYNQMAVRMDYFHENFRRTWNLLWTYATTGERRGGLSPAQLVRAGLDFGEHLTAHHGIEERRVFPALARRMPEFDPRRGDLVRQHAAIHAGLDGLRAYLEGVRRGDEALEAAALRARMESWRAVLWAHLDDEVRTLGAENMARYWTKQEMMSMRW</sequence>
<keyword evidence="4" id="KW-1185">Reference proteome</keyword>
<dbReference type="Gene3D" id="1.20.120.520">
    <property type="entry name" value="nmb1532 protein domain like"/>
    <property type="match status" value="1"/>
</dbReference>
<dbReference type="InterPro" id="IPR053206">
    <property type="entry name" value="Dimeric_xanthone_biosynth"/>
</dbReference>
<feature type="compositionally biased region" description="Polar residues" evidence="1">
    <location>
        <begin position="40"/>
        <end position="53"/>
    </location>
</feature>
<gene>
    <name evidence="3" type="ORF">IF1G_07127</name>
</gene>
<dbReference type="STRING" id="43265.A0A545VWM8"/>
<feature type="domain" description="Hemerythrin-like" evidence="2">
    <location>
        <begin position="98"/>
        <end position="222"/>
    </location>
</feature>
<feature type="compositionally biased region" description="Low complexity" evidence="1">
    <location>
        <begin position="54"/>
        <end position="69"/>
    </location>
</feature>
<dbReference type="CDD" id="cd12108">
    <property type="entry name" value="Hr-like"/>
    <property type="match status" value="1"/>
</dbReference>
<dbReference type="PANTHER" id="PTHR38048:SF1">
    <property type="entry name" value="HEMERYTHRIN-LIKE DOMAIN-CONTAINING PROTEIN"/>
    <property type="match status" value="1"/>
</dbReference>
<feature type="region of interest" description="Disordered" evidence="1">
    <location>
        <begin position="25"/>
        <end position="84"/>
    </location>
</feature>
<evidence type="ECO:0000313" key="3">
    <source>
        <dbReference type="EMBL" id="TQV94248.1"/>
    </source>
</evidence>
<organism evidence="3 4">
    <name type="scientific">Cordyceps javanica</name>
    <dbReference type="NCBI Taxonomy" id="43265"/>
    <lineage>
        <taxon>Eukaryota</taxon>
        <taxon>Fungi</taxon>
        <taxon>Dikarya</taxon>
        <taxon>Ascomycota</taxon>
        <taxon>Pezizomycotina</taxon>
        <taxon>Sordariomycetes</taxon>
        <taxon>Hypocreomycetidae</taxon>
        <taxon>Hypocreales</taxon>
        <taxon>Cordycipitaceae</taxon>
        <taxon>Cordyceps</taxon>
    </lineage>
</organism>
<accession>A0A545VWM8</accession>
<proteinExistence type="predicted"/>
<evidence type="ECO:0000256" key="1">
    <source>
        <dbReference type="SAM" id="MobiDB-lite"/>
    </source>
</evidence>
<evidence type="ECO:0000259" key="2">
    <source>
        <dbReference type="Pfam" id="PF01814"/>
    </source>
</evidence>
<dbReference type="EMBL" id="SPUK01000010">
    <property type="protein sequence ID" value="TQV94248.1"/>
    <property type="molecule type" value="Genomic_DNA"/>
</dbReference>
<dbReference type="InterPro" id="IPR012312">
    <property type="entry name" value="Hemerythrin-like"/>
</dbReference>
<dbReference type="OrthoDB" id="10044044at2759"/>
<feature type="compositionally biased region" description="Basic and acidic residues" evidence="1">
    <location>
        <begin position="70"/>
        <end position="84"/>
    </location>
</feature>
<comment type="caution">
    <text evidence="3">The sequence shown here is derived from an EMBL/GenBank/DDBJ whole genome shotgun (WGS) entry which is preliminary data.</text>
</comment>
<reference evidence="3 4" key="1">
    <citation type="journal article" date="2019" name="Appl. Microbiol. Biotechnol.">
        <title>Genome sequence of Isaria javanica and comparative genome analysis insights into family S53 peptidase evolution in fungal entomopathogens.</title>
        <authorList>
            <person name="Lin R."/>
            <person name="Zhang X."/>
            <person name="Xin B."/>
            <person name="Zou M."/>
            <person name="Gao Y."/>
            <person name="Qin F."/>
            <person name="Hu Q."/>
            <person name="Xie B."/>
            <person name="Cheng X."/>
        </authorList>
    </citation>
    <scope>NUCLEOTIDE SEQUENCE [LARGE SCALE GENOMIC DNA]</scope>
    <source>
        <strain evidence="3 4">IJ1G</strain>
    </source>
</reference>
<protein>
    <submittedName>
        <fullName evidence="3">Hemerythrin HHE cation binding domain-containing protein</fullName>
    </submittedName>
</protein>
<dbReference type="Proteomes" id="UP000315783">
    <property type="component" value="Unassembled WGS sequence"/>
</dbReference>